<feature type="region of interest" description="Disordered" evidence="6">
    <location>
        <begin position="875"/>
        <end position="897"/>
    </location>
</feature>
<dbReference type="Pfam" id="PF00076">
    <property type="entry name" value="RRM_1"/>
    <property type="match status" value="2"/>
</dbReference>
<dbReference type="PANTHER" id="PTHR23236:SF25">
    <property type="entry name" value="RNA-BINDING PROTEIN 34"/>
    <property type="match status" value="1"/>
</dbReference>
<feature type="compositionally biased region" description="Low complexity" evidence="6">
    <location>
        <begin position="716"/>
        <end position="730"/>
    </location>
</feature>
<dbReference type="Proteomes" id="UP001491310">
    <property type="component" value="Unassembled WGS sequence"/>
</dbReference>
<dbReference type="InterPro" id="IPR012677">
    <property type="entry name" value="Nucleotide-bd_a/b_plait_sf"/>
</dbReference>
<feature type="compositionally biased region" description="Basic and acidic residues" evidence="6">
    <location>
        <begin position="420"/>
        <end position="429"/>
    </location>
</feature>
<accession>A0ABR2YEU5</accession>
<feature type="region of interest" description="Disordered" evidence="6">
    <location>
        <begin position="1"/>
        <end position="105"/>
    </location>
</feature>
<gene>
    <name evidence="8" type="ORF">WJX75_002800</name>
</gene>
<evidence type="ECO:0000256" key="6">
    <source>
        <dbReference type="SAM" id="MobiDB-lite"/>
    </source>
</evidence>
<evidence type="ECO:0000256" key="3">
    <source>
        <dbReference type="ARBA" id="ARBA00022884"/>
    </source>
</evidence>
<feature type="region of interest" description="Disordered" evidence="6">
    <location>
        <begin position="341"/>
        <end position="430"/>
    </location>
</feature>
<comment type="subcellular location">
    <subcellularLocation>
        <location evidence="1">Nucleus</location>
        <location evidence="1">Nucleolus</location>
    </subcellularLocation>
</comment>
<keyword evidence="9" id="KW-1185">Reference proteome</keyword>
<evidence type="ECO:0000256" key="5">
    <source>
        <dbReference type="PROSITE-ProRule" id="PRU00176"/>
    </source>
</evidence>
<evidence type="ECO:0000256" key="2">
    <source>
        <dbReference type="ARBA" id="ARBA00007077"/>
    </source>
</evidence>
<dbReference type="EMBL" id="JALJOT010000013">
    <property type="protein sequence ID" value="KAK9904027.1"/>
    <property type="molecule type" value="Genomic_DNA"/>
</dbReference>
<comment type="caution">
    <text evidence="8">The sequence shown here is derived from an EMBL/GenBank/DDBJ whole genome shotgun (WGS) entry which is preliminary data.</text>
</comment>
<evidence type="ECO:0000256" key="1">
    <source>
        <dbReference type="ARBA" id="ARBA00004604"/>
    </source>
</evidence>
<dbReference type="PROSITE" id="PS50102">
    <property type="entry name" value="RRM"/>
    <property type="match status" value="2"/>
</dbReference>
<dbReference type="CDD" id="cd12395">
    <property type="entry name" value="RRM2_RBM34"/>
    <property type="match status" value="1"/>
</dbReference>
<reference evidence="8 9" key="1">
    <citation type="journal article" date="2024" name="Nat. Commun.">
        <title>Phylogenomics reveals the evolutionary origins of lichenization in chlorophyte algae.</title>
        <authorList>
            <person name="Puginier C."/>
            <person name="Libourel C."/>
            <person name="Otte J."/>
            <person name="Skaloud P."/>
            <person name="Haon M."/>
            <person name="Grisel S."/>
            <person name="Petersen M."/>
            <person name="Berrin J.G."/>
            <person name="Delaux P.M."/>
            <person name="Dal Grande F."/>
            <person name="Keller J."/>
        </authorList>
    </citation>
    <scope>NUCLEOTIDE SEQUENCE [LARGE SCALE GENOMIC DNA]</scope>
    <source>
        <strain evidence="8 9">SAG 216-7</strain>
    </source>
</reference>
<evidence type="ECO:0000313" key="8">
    <source>
        <dbReference type="EMBL" id="KAK9904027.1"/>
    </source>
</evidence>
<dbReference type="SMART" id="SM00360">
    <property type="entry name" value="RRM"/>
    <property type="match status" value="2"/>
</dbReference>
<name>A0ABR2YEU5_9CHLO</name>
<feature type="compositionally biased region" description="Basic residues" evidence="6">
    <location>
        <begin position="397"/>
        <end position="408"/>
    </location>
</feature>
<dbReference type="InterPro" id="IPR000504">
    <property type="entry name" value="RRM_dom"/>
</dbReference>
<organism evidence="8 9">
    <name type="scientific">Coccomyxa subellipsoidea</name>
    <dbReference type="NCBI Taxonomy" id="248742"/>
    <lineage>
        <taxon>Eukaryota</taxon>
        <taxon>Viridiplantae</taxon>
        <taxon>Chlorophyta</taxon>
        <taxon>core chlorophytes</taxon>
        <taxon>Trebouxiophyceae</taxon>
        <taxon>Trebouxiophyceae incertae sedis</taxon>
        <taxon>Coccomyxaceae</taxon>
        <taxon>Coccomyxa</taxon>
    </lineage>
</organism>
<feature type="compositionally biased region" description="Low complexity" evidence="6">
    <location>
        <begin position="530"/>
        <end position="539"/>
    </location>
</feature>
<dbReference type="Gene3D" id="3.30.70.330">
    <property type="match status" value="2"/>
</dbReference>
<evidence type="ECO:0000313" key="9">
    <source>
        <dbReference type="Proteomes" id="UP001491310"/>
    </source>
</evidence>
<sequence>MSLFEGLFPSKSVSKKKRKALKEEATALPKASSDLAEQPVAKKARKEKAAKRHSRTEASPAQLAAAGEEESESDTDAEEPELAKGRKVANGETKPAPAKGRRTDEVKAERLRRTIFVGNLPVKVKTKLIKQTFSQYGTVESVRLRSLPLKDEGKLPRRAAVAAGAVDESRGSANAYVVFSSGASAVHALAHNMREFEGRHIRVDRAAAVSKGTAGGGTQVIYDSARSVFVGNLPFDTQDEELIELFGDGKGGAGNVTAVRVVRDAKTNVGKGIAFVEFTGRPAARMAMAADGRVLRAREIRVTRVAKSGAAAAAAADAAAAGGSRLRTPFSRGVRVREVAGAGPWKGAKSGKAEGTPRAGGPAAWQGMRTKGQQKPIGRGGGRTAAVTAAEDPCPRSPRRSPRRRVRFARGPLEENYETPDGHPDHEGQTARQRRALNVSYPLDLTPSSIKMLEIELGESYRPSLDRLKRRVGLLPRIPRPRRHVTALKADKANTAAAAKPAALRALRVLRPRPPLAQDSDDSDEEGIESPTSSSSTISDDWANMLFGSSLCRSTRSTASTLGSPRSAVVESPRAEWSASSGGVRHGAARSVAAGRRKPAPFGSRDPGPRGTRSSSPKSPRSPQKHRQAQSGPTLQHTQPSPQKRRAPCGEAPSGDASDGHPSSPRRQRPMTSAPAAQPAMTGSISLFALPRPTLASTSLPQSHEGQIFSRRGTLRSASVSSAPASSAPHARADTPMPSAQPGNEEQQSCSPVRTLPPLAACLQPGPQPSVRLFCSPPSKTTGKAGPPSSREPLGDPEGAWLRPRRSIGGYRTPPGAPSGATMTELEDRGGPSVGHQRGNPNCREDPLRNGAGRRERRAIGSLYDPLLPQYFPHLKPRRSADGCWPPKSAGVLPSYQ</sequence>
<feature type="compositionally biased region" description="Polar residues" evidence="6">
    <location>
        <begin position="629"/>
        <end position="642"/>
    </location>
</feature>
<feature type="compositionally biased region" description="Polar residues" evidence="6">
    <location>
        <begin position="741"/>
        <end position="752"/>
    </location>
</feature>
<feature type="domain" description="RRM" evidence="7">
    <location>
        <begin position="226"/>
        <end position="307"/>
    </location>
</feature>
<comment type="similarity">
    <text evidence="2">Belongs to the RRM RBM34 family.</text>
</comment>
<feature type="compositionally biased region" description="Acidic residues" evidence="6">
    <location>
        <begin position="67"/>
        <end position="80"/>
    </location>
</feature>
<feature type="domain" description="RRM" evidence="7">
    <location>
        <begin position="113"/>
        <end position="208"/>
    </location>
</feature>
<dbReference type="SUPFAM" id="SSF54928">
    <property type="entry name" value="RNA-binding domain, RBD"/>
    <property type="match status" value="2"/>
</dbReference>
<feature type="region of interest" description="Disordered" evidence="6">
    <location>
        <begin position="555"/>
        <end position="857"/>
    </location>
</feature>
<proteinExistence type="inferred from homology"/>
<feature type="compositionally biased region" description="Polar residues" evidence="6">
    <location>
        <begin position="695"/>
        <end position="705"/>
    </location>
</feature>
<keyword evidence="3 5" id="KW-0694">RNA-binding</keyword>
<evidence type="ECO:0000259" key="7">
    <source>
        <dbReference type="PROSITE" id="PS50102"/>
    </source>
</evidence>
<protein>
    <recommendedName>
        <fullName evidence="7">RRM domain-containing protein</fullName>
    </recommendedName>
</protein>
<feature type="compositionally biased region" description="Basic residues" evidence="6">
    <location>
        <begin position="42"/>
        <end position="54"/>
    </location>
</feature>
<dbReference type="InterPro" id="IPR034221">
    <property type="entry name" value="RBM34_RRM2"/>
</dbReference>
<keyword evidence="4" id="KW-0539">Nucleus</keyword>
<evidence type="ECO:0000256" key="4">
    <source>
        <dbReference type="ARBA" id="ARBA00023242"/>
    </source>
</evidence>
<feature type="compositionally biased region" description="Polar residues" evidence="6">
    <location>
        <begin position="555"/>
        <end position="564"/>
    </location>
</feature>
<dbReference type="InterPro" id="IPR035979">
    <property type="entry name" value="RBD_domain_sf"/>
</dbReference>
<dbReference type="CDD" id="cd12394">
    <property type="entry name" value="RRM1_RBM34"/>
    <property type="match status" value="1"/>
</dbReference>
<dbReference type="PANTHER" id="PTHR23236">
    <property type="entry name" value="EUKARYOTIC TRANSLATION INITIATION FACTOR 4B/4H"/>
    <property type="match status" value="1"/>
</dbReference>
<feature type="compositionally biased region" description="Acidic residues" evidence="6">
    <location>
        <begin position="519"/>
        <end position="528"/>
    </location>
</feature>
<feature type="compositionally biased region" description="Low complexity" evidence="6">
    <location>
        <begin position="603"/>
        <end position="622"/>
    </location>
</feature>
<feature type="region of interest" description="Disordered" evidence="6">
    <location>
        <begin position="508"/>
        <end position="540"/>
    </location>
</feature>